<feature type="domain" description="Ice-binding protein C-terminal" evidence="2">
    <location>
        <begin position="197"/>
        <end position="218"/>
    </location>
</feature>
<dbReference type="RefSeq" id="WP_146452786.1">
    <property type="nucleotide sequence ID" value="NZ_SJPS01000009.1"/>
</dbReference>
<dbReference type="NCBIfam" id="TIGR02595">
    <property type="entry name" value="PEP_CTERM"/>
    <property type="match status" value="1"/>
</dbReference>
<comment type="caution">
    <text evidence="3">The sequence shown here is derived from an EMBL/GenBank/DDBJ whole genome shotgun (WGS) entry which is preliminary data.</text>
</comment>
<evidence type="ECO:0000313" key="4">
    <source>
        <dbReference type="Proteomes" id="UP000318437"/>
    </source>
</evidence>
<dbReference type="AlphaFoldDB" id="A0A5C6CCT5"/>
<keyword evidence="4" id="KW-1185">Reference proteome</keyword>
<feature type="signal peptide" evidence="1">
    <location>
        <begin position="1"/>
        <end position="20"/>
    </location>
</feature>
<reference evidence="3 4" key="1">
    <citation type="submission" date="2019-02" db="EMBL/GenBank/DDBJ databases">
        <title>Deep-cultivation of Planctomycetes and their phenomic and genomic characterization uncovers novel biology.</title>
        <authorList>
            <person name="Wiegand S."/>
            <person name="Jogler M."/>
            <person name="Boedeker C."/>
            <person name="Pinto D."/>
            <person name="Vollmers J."/>
            <person name="Rivas-Marin E."/>
            <person name="Kohn T."/>
            <person name="Peeters S.H."/>
            <person name="Heuer A."/>
            <person name="Rast P."/>
            <person name="Oberbeckmann S."/>
            <person name="Bunk B."/>
            <person name="Jeske O."/>
            <person name="Meyerdierks A."/>
            <person name="Storesund J.E."/>
            <person name="Kallscheuer N."/>
            <person name="Luecker S."/>
            <person name="Lage O.M."/>
            <person name="Pohl T."/>
            <person name="Merkel B.J."/>
            <person name="Hornburger P."/>
            <person name="Mueller R.-W."/>
            <person name="Bruemmer F."/>
            <person name="Labrenz M."/>
            <person name="Spormann A.M."/>
            <person name="Op Den Camp H."/>
            <person name="Overmann J."/>
            <person name="Amann R."/>
            <person name="Jetten M.S.M."/>
            <person name="Mascher T."/>
            <person name="Medema M.H."/>
            <person name="Devos D.P."/>
            <person name="Kaster A.-K."/>
            <person name="Ovreas L."/>
            <person name="Rohde M."/>
            <person name="Galperin M.Y."/>
            <person name="Jogler C."/>
        </authorList>
    </citation>
    <scope>NUCLEOTIDE SEQUENCE [LARGE SCALE GENOMIC DNA]</scope>
    <source>
        <strain evidence="3 4">Pla144</strain>
    </source>
</reference>
<evidence type="ECO:0000313" key="3">
    <source>
        <dbReference type="EMBL" id="TWU21845.1"/>
    </source>
</evidence>
<protein>
    <submittedName>
        <fullName evidence="3">PEP-CTERM motif protein</fullName>
    </submittedName>
</protein>
<feature type="chain" id="PRO_5022875255" evidence="1">
    <location>
        <begin position="21"/>
        <end position="219"/>
    </location>
</feature>
<evidence type="ECO:0000259" key="2">
    <source>
        <dbReference type="Pfam" id="PF07589"/>
    </source>
</evidence>
<accession>A0A5C6CCT5</accession>
<dbReference type="Pfam" id="PF07589">
    <property type="entry name" value="PEP-CTERM"/>
    <property type="match status" value="1"/>
</dbReference>
<dbReference type="EMBL" id="SJPS01000009">
    <property type="protein sequence ID" value="TWU21845.1"/>
    <property type="molecule type" value="Genomic_DNA"/>
</dbReference>
<dbReference type="InterPro" id="IPR013424">
    <property type="entry name" value="Ice-binding_C"/>
</dbReference>
<name>A0A5C6CCT5_9BACT</name>
<evidence type="ECO:0000256" key="1">
    <source>
        <dbReference type="SAM" id="SignalP"/>
    </source>
</evidence>
<gene>
    <name evidence="3" type="ORF">Pla144_45410</name>
</gene>
<proteinExistence type="predicted"/>
<organism evidence="3 4">
    <name type="scientific">Bythopirellula polymerisocia</name>
    <dbReference type="NCBI Taxonomy" id="2528003"/>
    <lineage>
        <taxon>Bacteria</taxon>
        <taxon>Pseudomonadati</taxon>
        <taxon>Planctomycetota</taxon>
        <taxon>Planctomycetia</taxon>
        <taxon>Pirellulales</taxon>
        <taxon>Lacipirellulaceae</taxon>
        <taxon>Bythopirellula</taxon>
    </lineage>
</organism>
<sequence precursor="true">MKLPLLTLAALLLIAAPAVSSTLEIDLTPPTDVSHQFSGLYGLSNILNMDFAPIVADISTYSTIQLEMLMPSGQSILVDKPDGHAPTMRINVNMVVPLSAADGVNELPTTIELLGLSGTAPSQFESHLDVRDNGNQMVLKVGFTVNDSFSFTGFRTTTAGPFPNSEADVNTYENEYGATFDFRYFPQTDEGQFVSIVPEPSSLALLGLGGLLVARRRRF</sequence>
<dbReference type="Proteomes" id="UP000318437">
    <property type="component" value="Unassembled WGS sequence"/>
</dbReference>
<keyword evidence="1" id="KW-0732">Signal</keyword>